<dbReference type="InterPro" id="IPR037167">
    <property type="entry name" value="Peptidase_S11_C_sf"/>
</dbReference>
<proteinExistence type="inferred from homology"/>
<feature type="active site" description="Acyl-ester intermediate" evidence="13">
    <location>
        <position position="56"/>
    </location>
</feature>
<dbReference type="InterPro" id="IPR018044">
    <property type="entry name" value="Peptidase_S11"/>
</dbReference>
<feature type="active site" evidence="13">
    <location>
        <position position="120"/>
    </location>
</feature>
<comment type="similarity">
    <text evidence="3 15">Belongs to the peptidase S11 family.</text>
</comment>
<evidence type="ECO:0000256" key="13">
    <source>
        <dbReference type="PIRSR" id="PIRSR618044-1"/>
    </source>
</evidence>
<evidence type="ECO:0000256" key="7">
    <source>
        <dbReference type="ARBA" id="ARBA00022729"/>
    </source>
</evidence>
<dbReference type="GO" id="GO:0009002">
    <property type="term" value="F:serine-type D-Ala-D-Ala carboxypeptidase activity"/>
    <property type="evidence" value="ECO:0007669"/>
    <property type="project" value="UniProtKB-EC"/>
</dbReference>
<dbReference type="Proteomes" id="UP000240509">
    <property type="component" value="Unassembled WGS sequence"/>
</dbReference>
<evidence type="ECO:0000313" key="19">
    <source>
        <dbReference type="Proteomes" id="UP000240509"/>
    </source>
</evidence>
<evidence type="ECO:0000259" key="17">
    <source>
        <dbReference type="SMART" id="SM00936"/>
    </source>
</evidence>
<dbReference type="GO" id="GO:0006508">
    <property type="term" value="P:proteolysis"/>
    <property type="evidence" value="ECO:0007669"/>
    <property type="project" value="UniProtKB-KW"/>
</dbReference>
<feature type="chain" id="PRO_5039091866" description="serine-type D-Ala-D-Ala carboxypeptidase" evidence="16">
    <location>
        <begin position="25"/>
        <end position="452"/>
    </location>
</feature>
<protein>
    <recommendedName>
        <fullName evidence="4">serine-type D-Ala-D-Ala carboxypeptidase</fullName>
        <ecNumber evidence="4">3.4.16.4</ecNumber>
    </recommendedName>
</protein>
<evidence type="ECO:0000256" key="5">
    <source>
        <dbReference type="ARBA" id="ARBA00022645"/>
    </source>
</evidence>
<evidence type="ECO:0000256" key="14">
    <source>
        <dbReference type="PIRSR" id="PIRSR618044-2"/>
    </source>
</evidence>
<dbReference type="SUPFAM" id="SSF56601">
    <property type="entry name" value="beta-lactamase/transpeptidase-like"/>
    <property type="match status" value="1"/>
</dbReference>
<dbReference type="GO" id="GO:0008360">
    <property type="term" value="P:regulation of cell shape"/>
    <property type="evidence" value="ECO:0007669"/>
    <property type="project" value="UniProtKB-KW"/>
</dbReference>
<dbReference type="Pfam" id="PF00768">
    <property type="entry name" value="Peptidase_S11"/>
    <property type="match status" value="2"/>
</dbReference>
<dbReference type="Gene3D" id="3.40.710.10">
    <property type="entry name" value="DD-peptidase/beta-lactamase superfamily"/>
    <property type="match status" value="1"/>
</dbReference>
<keyword evidence="7 16" id="KW-0732">Signal</keyword>
<dbReference type="SUPFAM" id="SSF69189">
    <property type="entry name" value="Penicillin-binding protein associated domain"/>
    <property type="match status" value="1"/>
</dbReference>
<keyword evidence="9" id="KW-0133">Cell shape</keyword>
<organism evidence="18 19">
    <name type="scientific">Alkalicoccus saliphilus</name>
    <dbReference type="NCBI Taxonomy" id="200989"/>
    <lineage>
        <taxon>Bacteria</taxon>
        <taxon>Bacillati</taxon>
        <taxon>Bacillota</taxon>
        <taxon>Bacilli</taxon>
        <taxon>Bacillales</taxon>
        <taxon>Bacillaceae</taxon>
        <taxon>Alkalicoccus</taxon>
    </lineage>
</organism>
<dbReference type="PANTHER" id="PTHR21581">
    <property type="entry name" value="D-ALANYL-D-ALANINE CARBOXYPEPTIDASE"/>
    <property type="match status" value="1"/>
</dbReference>
<dbReference type="InterPro" id="IPR001967">
    <property type="entry name" value="Peptidase_S11_N"/>
</dbReference>
<dbReference type="InterPro" id="IPR012338">
    <property type="entry name" value="Beta-lactam/transpept-like"/>
</dbReference>
<keyword evidence="11" id="KW-0961">Cell wall biogenesis/degradation</keyword>
<evidence type="ECO:0000256" key="3">
    <source>
        <dbReference type="ARBA" id="ARBA00007164"/>
    </source>
</evidence>
<dbReference type="GO" id="GO:0071555">
    <property type="term" value="P:cell wall organization"/>
    <property type="evidence" value="ECO:0007669"/>
    <property type="project" value="UniProtKB-KW"/>
</dbReference>
<feature type="active site" description="Proton acceptor" evidence="13">
    <location>
        <position position="59"/>
    </location>
</feature>
<keyword evidence="5 18" id="KW-0121">Carboxypeptidase</keyword>
<evidence type="ECO:0000256" key="9">
    <source>
        <dbReference type="ARBA" id="ARBA00022960"/>
    </source>
</evidence>
<sequence>MMKKTGIAGLAAAGVFAGAASVEAYEPSVETVILADAETGQVLFEQNAENPLPPASMTKMMSEYLILEAVNEGEISWDDEIAVDDHLSALSHDRSLSNVMMRTDETYSVEELYESVAIYSANAATMALASHISGSEGSFVEKMNERGKEIGMGELLREAGAEQGEENLEEIAAMEQGDFQFVNSTGLPNHLLDGSQPEGTGEDEDNYMSARASATLAYHLINDYPEVLDTASIPEKTFREGTADEIHMQNWNWMLEGTQYSDLDYEYVDGLKTGYTEAAGFTFTGTAEKDDSRFVSVVMGADSEVHRFQETERVMEWAFENFEQMEVASEGEAVNSYETIPVVNGEEGEVGSEVAENLSVMIETGEEDLYSYEVELDEEKLTEDGELEAPVEAGEVIGHVTAEYNGDTELYFLNGIDEEKLSVEITASDSVERAGFFSLTMRNIGSFFSGLF</sequence>
<dbReference type="UniPathway" id="UPA00219"/>
<evidence type="ECO:0000256" key="2">
    <source>
        <dbReference type="ARBA" id="ARBA00004752"/>
    </source>
</evidence>
<evidence type="ECO:0000256" key="4">
    <source>
        <dbReference type="ARBA" id="ARBA00012448"/>
    </source>
</evidence>
<dbReference type="InterPro" id="IPR012907">
    <property type="entry name" value="Peptidase_S11_C"/>
</dbReference>
<feature type="signal peptide" evidence="16">
    <location>
        <begin position="1"/>
        <end position="24"/>
    </location>
</feature>
<evidence type="ECO:0000256" key="16">
    <source>
        <dbReference type="SAM" id="SignalP"/>
    </source>
</evidence>
<evidence type="ECO:0000256" key="1">
    <source>
        <dbReference type="ARBA" id="ARBA00003217"/>
    </source>
</evidence>
<dbReference type="InterPro" id="IPR015956">
    <property type="entry name" value="Peniciliin-bd_prot_C_sf"/>
</dbReference>
<keyword evidence="6" id="KW-0645">Protease</keyword>
<comment type="function">
    <text evidence="1">Removes C-terminal D-alanyl residues from sugar-peptide cell wall precursors.</text>
</comment>
<feature type="domain" description="Peptidase S11 D-Ala-D-Ala carboxypeptidase A C-terminal" evidence="17">
    <location>
        <begin position="322"/>
        <end position="433"/>
    </location>
</feature>
<dbReference type="PANTHER" id="PTHR21581:SF11">
    <property type="entry name" value="D-ALANYL-D-ALANINE CARBOXYPEPTIDASE DACA"/>
    <property type="match status" value="1"/>
</dbReference>
<evidence type="ECO:0000256" key="10">
    <source>
        <dbReference type="ARBA" id="ARBA00022984"/>
    </source>
</evidence>
<evidence type="ECO:0000256" key="8">
    <source>
        <dbReference type="ARBA" id="ARBA00022801"/>
    </source>
</evidence>
<keyword evidence="19" id="KW-1185">Reference proteome</keyword>
<evidence type="ECO:0000256" key="15">
    <source>
        <dbReference type="RuleBase" id="RU004016"/>
    </source>
</evidence>
<gene>
    <name evidence="18" type="ORF">C6Y45_16035</name>
</gene>
<accession>A0A2T4U2B0</accession>
<comment type="catalytic activity">
    <reaction evidence="12">
        <text>Preferential cleavage: (Ac)2-L-Lys-D-Ala-|-D-Ala. Also transpeptidation of peptidyl-alanyl moieties that are N-acyl substituents of D-alanine.</text>
        <dbReference type="EC" id="3.4.16.4"/>
    </reaction>
</comment>
<reference evidence="18 19" key="1">
    <citation type="submission" date="2018-03" db="EMBL/GenBank/DDBJ databases">
        <title>Alkalicoccus saliphilus sp. nov., isolated from a mineral pool.</title>
        <authorList>
            <person name="Zhao B."/>
        </authorList>
    </citation>
    <scope>NUCLEOTIDE SEQUENCE [LARGE SCALE GENOMIC DNA]</scope>
    <source>
        <strain evidence="18 19">6AG</strain>
    </source>
</reference>
<dbReference type="AlphaFoldDB" id="A0A2T4U2B0"/>
<name>A0A2T4U2B0_9BACI</name>
<keyword evidence="8" id="KW-0378">Hydrolase</keyword>
<evidence type="ECO:0000256" key="11">
    <source>
        <dbReference type="ARBA" id="ARBA00023316"/>
    </source>
</evidence>
<dbReference type="OrthoDB" id="9791132at2"/>
<dbReference type="Gene3D" id="2.60.410.10">
    <property type="entry name" value="D-Ala-D-Ala carboxypeptidase, C-terminal domain"/>
    <property type="match status" value="1"/>
</dbReference>
<evidence type="ECO:0000313" key="18">
    <source>
        <dbReference type="EMBL" id="PTL37542.1"/>
    </source>
</evidence>
<dbReference type="Pfam" id="PF07943">
    <property type="entry name" value="PBP5_C"/>
    <property type="match status" value="1"/>
</dbReference>
<dbReference type="EC" id="3.4.16.4" evidence="4"/>
<evidence type="ECO:0000256" key="12">
    <source>
        <dbReference type="ARBA" id="ARBA00034000"/>
    </source>
</evidence>
<dbReference type="RefSeq" id="WP_107586234.1">
    <property type="nucleotide sequence ID" value="NZ_PZJJ01000045.1"/>
</dbReference>
<dbReference type="SMART" id="SM00936">
    <property type="entry name" value="PBP5_C"/>
    <property type="match status" value="1"/>
</dbReference>
<dbReference type="PRINTS" id="PR00725">
    <property type="entry name" value="DADACBPTASE1"/>
</dbReference>
<comment type="caution">
    <text evidence="18">The sequence shown here is derived from an EMBL/GenBank/DDBJ whole genome shotgun (WGS) entry which is preliminary data.</text>
</comment>
<feature type="binding site" evidence="14">
    <location>
        <position position="272"/>
    </location>
    <ligand>
        <name>substrate</name>
    </ligand>
</feature>
<comment type="pathway">
    <text evidence="2">Cell wall biogenesis; peptidoglycan biosynthesis.</text>
</comment>
<dbReference type="GO" id="GO:0009252">
    <property type="term" value="P:peptidoglycan biosynthetic process"/>
    <property type="evidence" value="ECO:0007669"/>
    <property type="project" value="UniProtKB-UniPathway"/>
</dbReference>
<evidence type="ECO:0000256" key="6">
    <source>
        <dbReference type="ARBA" id="ARBA00022670"/>
    </source>
</evidence>
<keyword evidence="10" id="KW-0573">Peptidoglycan synthesis</keyword>
<dbReference type="EMBL" id="PZJJ01000045">
    <property type="protein sequence ID" value="PTL37542.1"/>
    <property type="molecule type" value="Genomic_DNA"/>
</dbReference>